<proteinExistence type="predicted"/>
<dbReference type="EMBL" id="JXTB01000104">
    <property type="protein sequence ID" value="PON63478.1"/>
    <property type="molecule type" value="Genomic_DNA"/>
</dbReference>
<name>A0A2P5CQZ9_PARAD</name>
<comment type="caution">
    <text evidence="1">The sequence shown here is derived from an EMBL/GenBank/DDBJ whole genome shotgun (WGS) entry which is preliminary data.</text>
</comment>
<keyword evidence="2" id="KW-1185">Reference proteome</keyword>
<gene>
    <name evidence="1" type="ORF">PanWU01x14_131420</name>
</gene>
<dbReference type="AlphaFoldDB" id="A0A2P5CQZ9"/>
<protein>
    <submittedName>
        <fullName evidence="1">Uncharacterized protein</fullName>
    </submittedName>
</protein>
<evidence type="ECO:0000313" key="1">
    <source>
        <dbReference type="EMBL" id="PON63478.1"/>
    </source>
</evidence>
<dbReference type="Proteomes" id="UP000237105">
    <property type="component" value="Unassembled WGS sequence"/>
</dbReference>
<accession>A0A2P5CQZ9</accession>
<evidence type="ECO:0000313" key="2">
    <source>
        <dbReference type="Proteomes" id="UP000237105"/>
    </source>
</evidence>
<organism evidence="1 2">
    <name type="scientific">Parasponia andersonii</name>
    <name type="common">Sponia andersonii</name>
    <dbReference type="NCBI Taxonomy" id="3476"/>
    <lineage>
        <taxon>Eukaryota</taxon>
        <taxon>Viridiplantae</taxon>
        <taxon>Streptophyta</taxon>
        <taxon>Embryophyta</taxon>
        <taxon>Tracheophyta</taxon>
        <taxon>Spermatophyta</taxon>
        <taxon>Magnoliopsida</taxon>
        <taxon>eudicotyledons</taxon>
        <taxon>Gunneridae</taxon>
        <taxon>Pentapetalae</taxon>
        <taxon>rosids</taxon>
        <taxon>fabids</taxon>
        <taxon>Rosales</taxon>
        <taxon>Cannabaceae</taxon>
        <taxon>Parasponia</taxon>
    </lineage>
</organism>
<sequence length="50" mass="5422">MVVDTTSSRRVYLTILGSLMAAKYVRKMVLATVSGCDYHTISGSLMAVKP</sequence>
<reference evidence="2" key="1">
    <citation type="submission" date="2016-06" db="EMBL/GenBank/DDBJ databases">
        <title>Parallel loss of symbiosis genes in relatives of nitrogen-fixing non-legume Parasponia.</title>
        <authorList>
            <person name="Van Velzen R."/>
            <person name="Holmer R."/>
            <person name="Bu F."/>
            <person name="Rutten L."/>
            <person name="Van Zeijl A."/>
            <person name="Liu W."/>
            <person name="Santuari L."/>
            <person name="Cao Q."/>
            <person name="Sharma T."/>
            <person name="Shen D."/>
            <person name="Roswanjaya Y."/>
            <person name="Wardhani T."/>
            <person name="Kalhor M.S."/>
            <person name="Jansen J."/>
            <person name="Van den Hoogen J."/>
            <person name="Gungor B."/>
            <person name="Hartog M."/>
            <person name="Hontelez J."/>
            <person name="Verver J."/>
            <person name="Yang W.-C."/>
            <person name="Schijlen E."/>
            <person name="Repin R."/>
            <person name="Schilthuizen M."/>
            <person name="Schranz E."/>
            <person name="Heidstra R."/>
            <person name="Miyata K."/>
            <person name="Fedorova E."/>
            <person name="Kohlen W."/>
            <person name="Bisseling T."/>
            <person name="Smit S."/>
            <person name="Geurts R."/>
        </authorList>
    </citation>
    <scope>NUCLEOTIDE SEQUENCE [LARGE SCALE GENOMIC DNA]</scope>
    <source>
        <strain evidence="2">cv. WU1-14</strain>
    </source>
</reference>
<feature type="non-terminal residue" evidence="1">
    <location>
        <position position="50"/>
    </location>
</feature>